<evidence type="ECO:0000313" key="2">
    <source>
        <dbReference type="EMBL" id="WQF80574.1"/>
    </source>
</evidence>
<feature type="compositionally biased region" description="Basic and acidic residues" evidence="1">
    <location>
        <begin position="65"/>
        <end position="94"/>
    </location>
</feature>
<name>A0AAX4IC81_9PEZI</name>
<dbReference type="EMBL" id="CP137307">
    <property type="protein sequence ID" value="WQF80574.1"/>
    <property type="molecule type" value="Genomic_DNA"/>
</dbReference>
<evidence type="ECO:0000313" key="3">
    <source>
        <dbReference type="Proteomes" id="UP001322277"/>
    </source>
</evidence>
<feature type="compositionally biased region" description="Basic and acidic residues" evidence="1">
    <location>
        <begin position="102"/>
        <end position="116"/>
    </location>
</feature>
<dbReference type="AlphaFoldDB" id="A0AAX4IC81"/>
<dbReference type="Proteomes" id="UP001322277">
    <property type="component" value="Chromosome 3"/>
</dbReference>
<evidence type="ECO:0000256" key="1">
    <source>
        <dbReference type="SAM" id="MobiDB-lite"/>
    </source>
</evidence>
<feature type="region of interest" description="Disordered" evidence="1">
    <location>
        <begin position="1"/>
        <end position="162"/>
    </location>
</feature>
<gene>
    <name evidence="2" type="ORF">CDEST_05588</name>
</gene>
<dbReference type="KEGG" id="cdet:87942091"/>
<organism evidence="2 3">
    <name type="scientific">Colletotrichum destructivum</name>
    <dbReference type="NCBI Taxonomy" id="34406"/>
    <lineage>
        <taxon>Eukaryota</taxon>
        <taxon>Fungi</taxon>
        <taxon>Dikarya</taxon>
        <taxon>Ascomycota</taxon>
        <taxon>Pezizomycotina</taxon>
        <taxon>Sordariomycetes</taxon>
        <taxon>Hypocreomycetidae</taxon>
        <taxon>Glomerellales</taxon>
        <taxon>Glomerellaceae</taxon>
        <taxon>Colletotrichum</taxon>
        <taxon>Colletotrichum destructivum species complex</taxon>
    </lineage>
</organism>
<accession>A0AAX4IC81</accession>
<reference evidence="3" key="1">
    <citation type="journal article" date="2023" name="bioRxiv">
        <title>Complete genome of the Medicago anthracnose fungus, Colletotrichum destructivum, reveals a mini-chromosome-like region within a core chromosome.</title>
        <authorList>
            <person name="Lapalu N."/>
            <person name="Simon A."/>
            <person name="Lu A."/>
            <person name="Plaumann P.-L."/>
            <person name="Amselem J."/>
            <person name="Pigne S."/>
            <person name="Auger A."/>
            <person name="Koch C."/>
            <person name="Dallery J.-F."/>
            <person name="O'Connell R.J."/>
        </authorList>
    </citation>
    <scope>NUCLEOTIDE SEQUENCE [LARGE SCALE GENOMIC DNA]</scope>
    <source>
        <strain evidence="3">CBS 520.97</strain>
    </source>
</reference>
<sequence length="177" mass="18271">MPPPTPGTPATPLGPERARSPTRLGAPLSSTPRAKLPAAVPLDAFKSPHEKGSVLTAAADGDGDDGGRSDRGDHGGSDDSDHADGSDKYNDNDNAHGQGWDRGAREKDKDGSRDKGGSSSSSRKSGGTRPKGDGRSDRSGGGFRTEESFAVVGRPHAPGSGLGFVELSQFYEILCDE</sequence>
<dbReference type="RefSeq" id="XP_062777798.1">
    <property type="nucleotide sequence ID" value="XM_062921747.1"/>
</dbReference>
<feature type="compositionally biased region" description="Low complexity" evidence="1">
    <location>
        <begin position="117"/>
        <end position="127"/>
    </location>
</feature>
<proteinExistence type="predicted"/>
<protein>
    <submittedName>
        <fullName evidence="2">Uncharacterized protein</fullName>
    </submittedName>
</protein>
<dbReference type="GeneID" id="87942091"/>
<keyword evidence="3" id="KW-1185">Reference proteome</keyword>